<evidence type="ECO:0000313" key="1">
    <source>
        <dbReference type="EMBL" id="SVB41334.1"/>
    </source>
</evidence>
<gene>
    <name evidence="1" type="ORF">METZ01_LOCUS194188</name>
</gene>
<reference evidence="1" key="1">
    <citation type="submission" date="2018-05" db="EMBL/GenBank/DDBJ databases">
        <authorList>
            <person name="Lanie J.A."/>
            <person name="Ng W.-L."/>
            <person name="Kazmierczak K.M."/>
            <person name="Andrzejewski T.M."/>
            <person name="Davidsen T.M."/>
            <person name="Wayne K.J."/>
            <person name="Tettelin H."/>
            <person name="Glass J.I."/>
            <person name="Rusch D."/>
            <person name="Podicherti R."/>
            <person name="Tsui H.-C.T."/>
            <person name="Winkler M.E."/>
        </authorList>
    </citation>
    <scope>NUCLEOTIDE SEQUENCE</scope>
</reference>
<proteinExistence type="predicted"/>
<accession>A0A382DTR8</accession>
<sequence length="136" mass="16660">MDYSNPILGTGDLELKKCVRQWNAHPHFEWCWAFDSHSRGSDRRYIRELEVESKYKEVLQWCWEMFGPSIDLEIWLDCRRHIDNSFSREQIKEGEVPQNLIPNKYWCYQAKRDMHPYRIYLKGQKELSMFYLKFNS</sequence>
<name>A0A382DTR8_9ZZZZ</name>
<protein>
    <submittedName>
        <fullName evidence="1">Uncharacterized protein</fullName>
    </submittedName>
</protein>
<dbReference type="AlphaFoldDB" id="A0A382DTR8"/>
<dbReference type="EMBL" id="UINC01040864">
    <property type="protein sequence ID" value="SVB41334.1"/>
    <property type="molecule type" value="Genomic_DNA"/>
</dbReference>
<organism evidence="1">
    <name type="scientific">marine metagenome</name>
    <dbReference type="NCBI Taxonomy" id="408172"/>
    <lineage>
        <taxon>unclassified sequences</taxon>
        <taxon>metagenomes</taxon>
        <taxon>ecological metagenomes</taxon>
    </lineage>
</organism>